<dbReference type="STRING" id="479433.Caci_4388"/>
<evidence type="ECO:0000313" key="2">
    <source>
        <dbReference type="Proteomes" id="UP000000851"/>
    </source>
</evidence>
<dbReference type="GO" id="GO:0005198">
    <property type="term" value="F:structural molecule activity"/>
    <property type="evidence" value="ECO:0007669"/>
    <property type="project" value="InterPro"/>
</dbReference>
<dbReference type="OrthoDB" id="9799891at2"/>
<sequence>MTTAAQDPGSSLFFKLTIDGQDLGLFNQCEGLSAEVEVYQHKEGGNNGYTTFLPGRVSHGNITMTRPLTPDSGKIAAWISSIATGIQRPTAQIAALRADGTLVVQWGLLDVLPVSWSGPTLDPTSNTVATERLVIAHHGFTESGA</sequence>
<accession>C7QK14</accession>
<dbReference type="Pfam" id="PF06841">
    <property type="entry name" value="Phage_T4_gp19"/>
    <property type="match status" value="1"/>
</dbReference>
<dbReference type="AlphaFoldDB" id="C7QK14"/>
<dbReference type="Proteomes" id="UP000000851">
    <property type="component" value="Chromosome"/>
</dbReference>
<dbReference type="InterPro" id="IPR010667">
    <property type="entry name" value="Phage_T4_Gp19"/>
</dbReference>
<proteinExistence type="predicted"/>
<dbReference type="EMBL" id="CP001700">
    <property type="protein sequence ID" value="ACU73252.1"/>
    <property type="molecule type" value="Genomic_DNA"/>
</dbReference>
<dbReference type="HOGENOM" id="CLU_101335_0_0_11"/>
<evidence type="ECO:0008006" key="3">
    <source>
        <dbReference type="Google" id="ProtNLM"/>
    </source>
</evidence>
<evidence type="ECO:0000313" key="1">
    <source>
        <dbReference type="EMBL" id="ACU73252.1"/>
    </source>
</evidence>
<dbReference type="NCBIfam" id="TIGR02241">
    <property type="entry name" value="conserved hypothetical phage tail region protein"/>
    <property type="match status" value="1"/>
</dbReference>
<name>C7QK14_CATAD</name>
<keyword evidence="2" id="KW-1185">Reference proteome</keyword>
<dbReference type="KEGG" id="cai:Caci_4388"/>
<dbReference type="eggNOG" id="ENOG5032RVA">
    <property type="taxonomic scope" value="Bacteria"/>
</dbReference>
<reference evidence="1 2" key="1">
    <citation type="journal article" date="2009" name="Stand. Genomic Sci.">
        <title>Complete genome sequence of Catenulispora acidiphila type strain (ID 139908).</title>
        <authorList>
            <person name="Copeland A."/>
            <person name="Lapidus A."/>
            <person name="Glavina Del Rio T."/>
            <person name="Nolan M."/>
            <person name="Lucas S."/>
            <person name="Chen F."/>
            <person name="Tice H."/>
            <person name="Cheng J.F."/>
            <person name="Bruce D."/>
            <person name="Goodwin L."/>
            <person name="Pitluck S."/>
            <person name="Mikhailova N."/>
            <person name="Pati A."/>
            <person name="Ivanova N."/>
            <person name="Mavromatis K."/>
            <person name="Chen A."/>
            <person name="Palaniappan K."/>
            <person name="Chain P."/>
            <person name="Land M."/>
            <person name="Hauser L."/>
            <person name="Chang Y.J."/>
            <person name="Jeffries C.D."/>
            <person name="Chertkov O."/>
            <person name="Brettin T."/>
            <person name="Detter J.C."/>
            <person name="Han C."/>
            <person name="Ali Z."/>
            <person name="Tindall B.J."/>
            <person name="Goker M."/>
            <person name="Bristow J."/>
            <person name="Eisen J.A."/>
            <person name="Markowitz V."/>
            <person name="Hugenholtz P."/>
            <person name="Kyrpides N.C."/>
            <person name="Klenk H.P."/>
        </authorList>
    </citation>
    <scope>NUCLEOTIDE SEQUENCE [LARGE SCALE GENOMIC DNA]</scope>
    <source>
        <strain evidence="2">DSM 44928 / JCM 14897 / NBRC 102108 / NRRL B-24433 / ID139908</strain>
    </source>
</reference>
<gene>
    <name evidence="1" type="ordered locus">Caci_4388</name>
</gene>
<dbReference type="InParanoid" id="C7QK14"/>
<protein>
    <recommendedName>
        <fullName evidence="3">Phage tail protein</fullName>
    </recommendedName>
</protein>
<dbReference type="PANTHER" id="PTHR38009:SF1">
    <property type="entry name" value="CONSERVED HYPOTHETICAL PHAGE TAIL PROTEIN"/>
    <property type="match status" value="1"/>
</dbReference>
<dbReference type="RefSeq" id="WP_015792981.1">
    <property type="nucleotide sequence ID" value="NC_013131.1"/>
</dbReference>
<dbReference type="PANTHER" id="PTHR38009">
    <property type="entry name" value="CONSERVED HYPOTHETICAL PHAGE TAIL PROTEIN"/>
    <property type="match status" value="1"/>
</dbReference>
<organism evidence="1 2">
    <name type="scientific">Catenulispora acidiphila (strain DSM 44928 / JCM 14897 / NBRC 102108 / NRRL B-24433 / ID139908)</name>
    <dbReference type="NCBI Taxonomy" id="479433"/>
    <lineage>
        <taxon>Bacteria</taxon>
        <taxon>Bacillati</taxon>
        <taxon>Actinomycetota</taxon>
        <taxon>Actinomycetes</taxon>
        <taxon>Catenulisporales</taxon>
        <taxon>Catenulisporaceae</taxon>
        <taxon>Catenulispora</taxon>
    </lineage>
</organism>
<dbReference type="InterPro" id="IPR011747">
    <property type="entry name" value="CHP02241"/>
</dbReference>